<name>A0A1W1V8M3_9BACT</name>
<dbReference type="STRING" id="645990.SAMN00120144_0945"/>
<dbReference type="InterPro" id="IPR029044">
    <property type="entry name" value="Nucleotide-diphossugar_trans"/>
</dbReference>
<gene>
    <name evidence="1" type="ORF">SAMN00120144_0945</name>
</gene>
<sequence>MKKQNIIMSLASGYSYSQLKPFIDTLYSSGYTGKFILFVSNITKEALNSLERRGITLIHYSDNYPYLPNNPEIPSNIVDQSKEVLSPNSLRYILYYLYLKNAGSEQIDRIMFSDIRDVIFQKNPFDYNYKPGLYCFLEDADTKIKDEKHNSFWIQHGFGPEELSKIGHNTICCSGVTIGDYVSIIDYLEKMINHIIKLKNVGGLDQGIHNYLIYNNKLDSLNLINDDEGPITTLSYFKNFNKVLFHNGSIINKSGQPVNIVHQYDRNLSLLRKYYFKGYINQLINISKRNVLEIRLFARIWNSIRS</sequence>
<dbReference type="RefSeq" id="WP_084444397.1">
    <property type="nucleotide sequence ID" value="NZ_FWWW01000052.1"/>
</dbReference>
<dbReference type="EMBL" id="FWWW01000052">
    <property type="protein sequence ID" value="SMB89540.1"/>
    <property type="molecule type" value="Genomic_DNA"/>
</dbReference>
<dbReference type="Proteomes" id="UP000192266">
    <property type="component" value="Unassembled WGS sequence"/>
</dbReference>
<dbReference type="SUPFAM" id="SSF53448">
    <property type="entry name" value="Nucleotide-diphospho-sugar transferases"/>
    <property type="match status" value="1"/>
</dbReference>
<evidence type="ECO:0000313" key="1">
    <source>
        <dbReference type="EMBL" id="SMB89540.1"/>
    </source>
</evidence>
<dbReference type="OrthoDB" id="7672517at2"/>
<reference evidence="1 2" key="1">
    <citation type="submission" date="2017-04" db="EMBL/GenBank/DDBJ databases">
        <authorList>
            <person name="Afonso C.L."/>
            <person name="Miller P.J."/>
            <person name="Scott M.A."/>
            <person name="Spackman E."/>
            <person name="Goraichik I."/>
            <person name="Dimitrov K.M."/>
            <person name="Suarez D.L."/>
            <person name="Swayne D.E."/>
        </authorList>
    </citation>
    <scope>NUCLEOTIDE SEQUENCE [LARGE SCALE GENOMIC DNA]</scope>
    <source>
        <strain evidence="1 2">DSM 11622</strain>
    </source>
</reference>
<proteinExistence type="predicted"/>
<organism evidence="1 2">
    <name type="scientific">Hymenobacter roseosalivarius DSM 11622</name>
    <dbReference type="NCBI Taxonomy" id="645990"/>
    <lineage>
        <taxon>Bacteria</taxon>
        <taxon>Pseudomonadati</taxon>
        <taxon>Bacteroidota</taxon>
        <taxon>Cytophagia</taxon>
        <taxon>Cytophagales</taxon>
        <taxon>Hymenobacteraceae</taxon>
        <taxon>Hymenobacter</taxon>
    </lineage>
</organism>
<dbReference type="AlphaFoldDB" id="A0A1W1V8M3"/>
<keyword evidence="2" id="KW-1185">Reference proteome</keyword>
<evidence type="ECO:0000313" key="2">
    <source>
        <dbReference type="Proteomes" id="UP000192266"/>
    </source>
</evidence>
<protein>
    <submittedName>
        <fullName evidence="1">Uncharacterized protein</fullName>
    </submittedName>
</protein>
<accession>A0A1W1V8M3</accession>